<dbReference type="EMBL" id="AP018316">
    <property type="protein sequence ID" value="BAZ87875.1"/>
    <property type="molecule type" value="Genomic_DNA"/>
</dbReference>
<dbReference type="AlphaFoldDB" id="A0A1Z4V9G2"/>
<sequence>MLNTEEQNLHHHTNDGEVLVRVENVSKKFCRSLKKSLWYGVQDIGSEMMGIKYDHELRPDEFWSVKDVSFELRRGECLGLVGRNGAGKSTLLRMLNGLIKPDRGCIEMQGRVGALIALGTGFNPILTGRENIYVNGSVLGLSKTDIDGKIEEIIEFAGIEGFIDSPVQGYSSGMQVRLGFAVATALSPDVLILDEVLAVGDAAFRNKCYRRIANVRKNAAVIFVSHSMEQVARICDKILVMSVGEVAFSGSLEQGIAVYDRLNDDGEEQDESFLSVSDPLTYFQAQLSHDVLSSGSPLDIQVSIESSDFLEDFLLRISFYDASGAFAAECNFFARDHKISLLAGISHWDVSLSSIPLKNGLYRISFNVIDRKGELVVWSYKQQKIKIVDAYPGANANCQLQLGHWLT</sequence>
<keyword evidence="4 6" id="KW-0067">ATP-binding</keyword>
<dbReference type="GO" id="GO:0005524">
    <property type="term" value="F:ATP binding"/>
    <property type="evidence" value="ECO:0007669"/>
    <property type="project" value="UniProtKB-KW"/>
</dbReference>
<proteinExistence type="inferred from homology"/>
<evidence type="ECO:0000256" key="1">
    <source>
        <dbReference type="ARBA" id="ARBA00005417"/>
    </source>
</evidence>
<evidence type="ECO:0000259" key="5">
    <source>
        <dbReference type="PROSITE" id="PS50893"/>
    </source>
</evidence>
<evidence type="ECO:0000313" key="7">
    <source>
        <dbReference type="Proteomes" id="UP000218702"/>
    </source>
</evidence>
<dbReference type="SUPFAM" id="SSF52540">
    <property type="entry name" value="P-loop containing nucleoside triphosphate hydrolases"/>
    <property type="match status" value="1"/>
</dbReference>
<dbReference type="PROSITE" id="PS00211">
    <property type="entry name" value="ABC_TRANSPORTER_1"/>
    <property type="match status" value="1"/>
</dbReference>
<dbReference type="OrthoDB" id="9778870at2"/>
<dbReference type="Pfam" id="PF00005">
    <property type="entry name" value="ABC_tran"/>
    <property type="match status" value="1"/>
</dbReference>
<dbReference type="InterPro" id="IPR003439">
    <property type="entry name" value="ABC_transporter-like_ATP-bd"/>
</dbReference>
<reference evidence="6 7" key="1">
    <citation type="submission" date="2017-06" db="EMBL/GenBank/DDBJ databases">
        <title>Genome sequencing of cyanobaciteial culture collection at National Institute for Environmental Studies (NIES).</title>
        <authorList>
            <person name="Hirose Y."/>
            <person name="Shimura Y."/>
            <person name="Fujisawa T."/>
            <person name="Nakamura Y."/>
            <person name="Kawachi M."/>
        </authorList>
    </citation>
    <scope>NUCLEOTIDE SEQUENCE [LARGE SCALE GENOMIC DNA]</scope>
    <source>
        <strain evidence="6 7">NIES-806</strain>
    </source>
</reference>
<dbReference type="KEGG" id="dcm:NIES806_41070"/>
<keyword evidence="2" id="KW-0813">Transport</keyword>
<evidence type="ECO:0000256" key="2">
    <source>
        <dbReference type="ARBA" id="ARBA00022448"/>
    </source>
</evidence>
<dbReference type="PANTHER" id="PTHR46743:SF2">
    <property type="entry name" value="TEICHOIC ACIDS EXPORT ATP-BINDING PROTEIN TAGH"/>
    <property type="match status" value="1"/>
</dbReference>
<evidence type="ECO:0000313" key="6">
    <source>
        <dbReference type="EMBL" id="BAZ87875.1"/>
    </source>
</evidence>
<dbReference type="InterPro" id="IPR003593">
    <property type="entry name" value="AAA+_ATPase"/>
</dbReference>
<dbReference type="GO" id="GO:0016020">
    <property type="term" value="C:membrane"/>
    <property type="evidence" value="ECO:0007669"/>
    <property type="project" value="InterPro"/>
</dbReference>
<dbReference type="PANTHER" id="PTHR46743">
    <property type="entry name" value="TEICHOIC ACIDS EXPORT ATP-BINDING PROTEIN TAGH"/>
    <property type="match status" value="1"/>
</dbReference>
<accession>A0A1Z4V9G2</accession>
<dbReference type="SMART" id="SM00382">
    <property type="entry name" value="AAA"/>
    <property type="match status" value="1"/>
</dbReference>
<feature type="domain" description="ABC transporter" evidence="5">
    <location>
        <begin position="20"/>
        <end position="268"/>
    </location>
</feature>
<dbReference type="RefSeq" id="WP_096670127.1">
    <property type="nucleotide sequence ID" value="NZ_AP018316.1"/>
</dbReference>
<evidence type="ECO:0000256" key="4">
    <source>
        <dbReference type="ARBA" id="ARBA00022840"/>
    </source>
</evidence>
<dbReference type="InterPro" id="IPR017871">
    <property type="entry name" value="ABC_transporter-like_CS"/>
</dbReference>
<dbReference type="GO" id="GO:0016887">
    <property type="term" value="F:ATP hydrolysis activity"/>
    <property type="evidence" value="ECO:0007669"/>
    <property type="project" value="InterPro"/>
</dbReference>
<keyword evidence="3" id="KW-0547">Nucleotide-binding</keyword>
<protein>
    <submittedName>
        <fullName evidence="6">ATP-binding protein of ABC transporter</fullName>
    </submittedName>
</protein>
<dbReference type="Gene3D" id="3.40.50.300">
    <property type="entry name" value="P-loop containing nucleotide triphosphate hydrolases"/>
    <property type="match status" value="1"/>
</dbReference>
<dbReference type="GO" id="GO:0140359">
    <property type="term" value="F:ABC-type transporter activity"/>
    <property type="evidence" value="ECO:0007669"/>
    <property type="project" value="InterPro"/>
</dbReference>
<dbReference type="Proteomes" id="UP000218702">
    <property type="component" value="Chromosome"/>
</dbReference>
<keyword evidence="7" id="KW-1185">Reference proteome</keyword>
<comment type="similarity">
    <text evidence="1">Belongs to the ABC transporter superfamily.</text>
</comment>
<dbReference type="PROSITE" id="PS50893">
    <property type="entry name" value="ABC_TRANSPORTER_2"/>
    <property type="match status" value="1"/>
</dbReference>
<dbReference type="InterPro" id="IPR050683">
    <property type="entry name" value="Bact_Polysacc_Export_ATP-bd"/>
</dbReference>
<gene>
    <name evidence="6" type="ORF">NIES806_41070</name>
</gene>
<name>A0A1Z4V9G2_9CYAN</name>
<dbReference type="InterPro" id="IPR015860">
    <property type="entry name" value="ABC_transpr_TagH-like"/>
</dbReference>
<dbReference type="CDD" id="cd03220">
    <property type="entry name" value="ABC_KpsT_Wzt"/>
    <property type="match status" value="1"/>
</dbReference>
<organism evidence="6 7">
    <name type="scientific">Dolichospermum compactum NIES-806</name>
    <dbReference type="NCBI Taxonomy" id="1973481"/>
    <lineage>
        <taxon>Bacteria</taxon>
        <taxon>Bacillati</taxon>
        <taxon>Cyanobacteriota</taxon>
        <taxon>Cyanophyceae</taxon>
        <taxon>Nostocales</taxon>
        <taxon>Aphanizomenonaceae</taxon>
        <taxon>Dolichospermum</taxon>
        <taxon>Dolichospermum compactum</taxon>
    </lineage>
</organism>
<dbReference type="InterPro" id="IPR027417">
    <property type="entry name" value="P-loop_NTPase"/>
</dbReference>
<evidence type="ECO:0000256" key="3">
    <source>
        <dbReference type="ARBA" id="ARBA00022741"/>
    </source>
</evidence>